<sequence length="780" mass="87375">MAASRIQRQLSAPGDFVEIGNISSEIGDLGSISSASEDESPPGTPSVRQTRYTPLKRCRQSRLSLVSGNSTYSVNPSPRVSALGGKENAFGLSESSFTSNNSRKTKRFLLSKLANIILAGCIVALVVGIIFISNRKHESAAYEAEIAAAASNSYAILGRNLETPDVFDDLTPDEYSLVYGFLMHSEDLNLVIYARANISSNYVYLIELHIPPKDEVYRYWSGDANPPTREARVLIMRGQSVPPVIEEYIVTPADSPLTLRPTKNAFYVESPIPFAYKPIDKVEQKHLIQYELYQTLLALNSLLMDIFHMRYETNCFADVTCVQLAFYDNSSRHENTRYTWARLSRGTHERLIPIGLDVLLDQSSTSPADWSIKGILFRDAFYTSLFDLLRVYKSKYQGQHDPDANTSAETPEGERIFSPSGNSYPNYPDFTVKGQTLTYGQWMLTLHFSINNGLSVFDAMFNQERIVYEISLQKVKTLPDTFMEARGLFGASCRRLVPGIDCPETAAFLNFSAFVETDRPFLLLDKVCVFESFDPILHASQSGPFLVLRTVSATQNGEHVLDYVFKRNGEIIVQINSVSEEILIPELKTRPGTDTEEVGFNLFQFKVDIDSREETLASQLYMTGIKAETQSVVLDSTQTINFPRLSRFTKLVTNERCLPTNATTERPEFVIHNNSPSITYRITVDSNVNVAFLQKFATTHKWLNCPILVMRYSDSERNPGLFSLRDGAVTSPGEYGTHIDDENLREQDLQMWVTVGTQTVLSTSTGSQSLSASIRIIPNA</sequence>
<evidence type="ECO:0000256" key="2">
    <source>
        <dbReference type="ARBA" id="ARBA00022723"/>
    </source>
</evidence>
<accession>A0A9D3YJE0</accession>
<evidence type="ECO:0000259" key="10">
    <source>
        <dbReference type="Pfam" id="PF02727"/>
    </source>
</evidence>
<dbReference type="SUPFAM" id="SSF49998">
    <property type="entry name" value="Amine oxidase catalytic domain"/>
    <property type="match status" value="1"/>
</dbReference>
<dbReference type="PRINTS" id="PR00766">
    <property type="entry name" value="CUDAOXIDASE"/>
</dbReference>
<evidence type="ECO:0000259" key="9">
    <source>
        <dbReference type="Pfam" id="PF01179"/>
    </source>
</evidence>
<feature type="region of interest" description="Disordered" evidence="7">
    <location>
        <begin position="28"/>
        <end position="53"/>
    </location>
</feature>
<dbReference type="PANTHER" id="PTHR10638:SF20">
    <property type="entry name" value="AMINE OXIDASE"/>
    <property type="match status" value="1"/>
</dbReference>
<dbReference type="InterPro" id="IPR000269">
    <property type="entry name" value="Cu_amine_oxidase"/>
</dbReference>
<dbReference type="Proteomes" id="UP000828390">
    <property type="component" value="Unassembled WGS sequence"/>
</dbReference>
<dbReference type="InterPro" id="IPR016182">
    <property type="entry name" value="Cu_amine_oxidase_N-reg"/>
</dbReference>
<dbReference type="Pfam" id="PF02727">
    <property type="entry name" value="Cu_amine_oxidN2"/>
    <property type="match status" value="1"/>
</dbReference>
<dbReference type="GO" id="GO:0009308">
    <property type="term" value="P:amine metabolic process"/>
    <property type="evidence" value="ECO:0007669"/>
    <property type="project" value="UniProtKB-UniRule"/>
</dbReference>
<dbReference type="PANTHER" id="PTHR10638">
    <property type="entry name" value="COPPER AMINE OXIDASE"/>
    <property type="match status" value="1"/>
</dbReference>
<feature type="region of interest" description="Disordered" evidence="7">
    <location>
        <begin position="399"/>
        <end position="420"/>
    </location>
</feature>
<evidence type="ECO:0000313" key="11">
    <source>
        <dbReference type="EMBL" id="KAH3700375.1"/>
    </source>
</evidence>
<organism evidence="11 12">
    <name type="scientific">Dreissena polymorpha</name>
    <name type="common">Zebra mussel</name>
    <name type="synonym">Mytilus polymorpha</name>
    <dbReference type="NCBI Taxonomy" id="45954"/>
    <lineage>
        <taxon>Eukaryota</taxon>
        <taxon>Metazoa</taxon>
        <taxon>Spiralia</taxon>
        <taxon>Lophotrochozoa</taxon>
        <taxon>Mollusca</taxon>
        <taxon>Bivalvia</taxon>
        <taxon>Autobranchia</taxon>
        <taxon>Heteroconchia</taxon>
        <taxon>Euheterodonta</taxon>
        <taxon>Imparidentia</taxon>
        <taxon>Neoheterodontei</taxon>
        <taxon>Myida</taxon>
        <taxon>Dreissenoidea</taxon>
        <taxon>Dreissenidae</taxon>
        <taxon>Dreissena</taxon>
    </lineage>
</organism>
<comment type="PTM">
    <text evidence="6">Topaquinone (TPQ) is generated by copper-dependent autoxidation of a specific tyrosyl residue.</text>
</comment>
<keyword evidence="3 6" id="KW-0801">TPQ</keyword>
<dbReference type="EC" id="1.4.3.-" evidence="6"/>
<evidence type="ECO:0000256" key="5">
    <source>
        <dbReference type="ARBA" id="ARBA00023008"/>
    </source>
</evidence>
<feature type="domain" description="Copper amine oxidase N2-terminal" evidence="10">
    <location>
        <begin position="181"/>
        <end position="252"/>
    </location>
</feature>
<dbReference type="GO" id="GO:0048038">
    <property type="term" value="F:quinone binding"/>
    <property type="evidence" value="ECO:0007669"/>
    <property type="project" value="InterPro"/>
</dbReference>
<dbReference type="GO" id="GO:0005507">
    <property type="term" value="F:copper ion binding"/>
    <property type="evidence" value="ECO:0007669"/>
    <property type="project" value="InterPro"/>
</dbReference>
<keyword evidence="5 6" id="KW-0186">Copper</keyword>
<evidence type="ECO:0000256" key="7">
    <source>
        <dbReference type="SAM" id="MobiDB-lite"/>
    </source>
</evidence>
<name>A0A9D3YJE0_DREPO</name>
<dbReference type="InterPro" id="IPR015798">
    <property type="entry name" value="Cu_amine_oxidase_C"/>
</dbReference>
<keyword evidence="12" id="KW-1185">Reference proteome</keyword>
<evidence type="ECO:0000256" key="3">
    <source>
        <dbReference type="ARBA" id="ARBA00022772"/>
    </source>
</evidence>
<keyword evidence="8" id="KW-1133">Transmembrane helix</keyword>
<evidence type="ECO:0000256" key="6">
    <source>
        <dbReference type="RuleBase" id="RU000672"/>
    </source>
</evidence>
<proteinExistence type="inferred from homology"/>
<dbReference type="Gene3D" id="3.10.450.40">
    <property type="match status" value="2"/>
</dbReference>
<dbReference type="InterPro" id="IPR015800">
    <property type="entry name" value="Cu_amine_oxidase_N2"/>
</dbReference>
<comment type="caution">
    <text evidence="11">The sequence shown here is derived from an EMBL/GenBank/DDBJ whole genome shotgun (WGS) entry which is preliminary data.</text>
</comment>
<feature type="domain" description="Copper amine oxidase catalytic" evidence="9">
    <location>
        <begin position="425"/>
        <end position="758"/>
    </location>
</feature>
<reference evidence="11" key="2">
    <citation type="submission" date="2020-11" db="EMBL/GenBank/DDBJ databases">
        <authorList>
            <person name="McCartney M.A."/>
            <person name="Auch B."/>
            <person name="Kono T."/>
            <person name="Mallez S."/>
            <person name="Becker A."/>
            <person name="Gohl D.M."/>
            <person name="Silverstein K.A.T."/>
            <person name="Koren S."/>
            <person name="Bechman K.B."/>
            <person name="Herman A."/>
            <person name="Abrahante J.E."/>
            <person name="Garbe J."/>
        </authorList>
    </citation>
    <scope>NUCLEOTIDE SEQUENCE</scope>
    <source>
        <strain evidence="11">Duluth1</strain>
        <tissue evidence="11">Whole animal</tissue>
    </source>
</reference>
<keyword evidence="8" id="KW-0472">Membrane</keyword>
<keyword evidence="2 6" id="KW-0479">Metal-binding</keyword>
<dbReference type="SUPFAM" id="SSF54416">
    <property type="entry name" value="Amine oxidase N-terminal region"/>
    <property type="match status" value="2"/>
</dbReference>
<dbReference type="GO" id="GO:0008131">
    <property type="term" value="F:primary methylamine oxidase activity"/>
    <property type="evidence" value="ECO:0007669"/>
    <property type="project" value="InterPro"/>
</dbReference>
<evidence type="ECO:0000256" key="4">
    <source>
        <dbReference type="ARBA" id="ARBA00023002"/>
    </source>
</evidence>
<protein>
    <recommendedName>
        <fullName evidence="6">Amine oxidase</fullName>
        <ecNumber evidence="6">1.4.3.-</ecNumber>
    </recommendedName>
</protein>
<evidence type="ECO:0000256" key="1">
    <source>
        <dbReference type="ARBA" id="ARBA00007983"/>
    </source>
</evidence>
<dbReference type="EMBL" id="JAIWYP010000015">
    <property type="protein sequence ID" value="KAH3700375.1"/>
    <property type="molecule type" value="Genomic_DNA"/>
</dbReference>
<dbReference type="Gene3D" id="2.70.98.20">
    <property type="entry name" value="Copper amine oxidase, catalytic domain"/>
    <property type="match status" value="1"/>
</dbReference>
<dbReference type="AlphaFoldDB" id="A0A9D3YJE0"/>
<reference evidence="11" key="1">
    <citation type="journal article" date="2019" name="bioRxiv">
        <title>The Genome of the Zebra Mussel, Dreissena polymorpha: A Resource for Invasive Species Research.</title>
        <authorList>
            <person name="McCartney M.A."/>
            <person name="Auch B."/>
            <person name="Kono T."/>
            <person name="Mallez S."/>
            <person name="Zhang Y."/>
            <person name="Obille A."/>
            <person name="Becker A."/>
            <person name="Abrahante J.E."/>
            <person name="Garbe J."/>
            <person name="Badalamenti J.P."/>
            <person name="Herman A."/>
            <person name="Mangelson H."/>
            <person name="Liachko I."/>
            <person name="Sullivan S."/>
            <person name="Sone E.D."/>
            <person name="Koren S."/>
            <person name="Silverstein K.A.T."/>
            <person name="Beckman K.B."/>
            <person name="Gohl D.M."/>
        </authorList>
    </citation>
    <scope>NUCLEOTIDE SEQUENCE</scope>
    <source>
        <strain evidence="11">Duluth1</strain>
        <tissue evidence="11">Whole animal</tissue>
    </source>
</reference>
<keyword evidence="4 6" id="KW-0560">Oxidoreductase</keyword>
<evidence type="ECO:0000256" key="8">
    <source>
        <dbReference type="SAM" id="Phobius"/>
    </source>
</evidence>
<comment type="cofactor">
    <cofactor evidence="6">
        <name>Cu cation</name>
        <dbReference type="ChEBI" id="CHEBI:23378"/>
    </cofactor>
    <text evidence="6">Contains 1 topaquinone per subunit.</text>
</comment>
<comment type="similarity">
    <text evidence="1 6">Belongs to the copper/topaquinone oxidase family.</text>
</comment>
<gene>
    <name evidence="11" type="ORF">DPMN_075351</name>
</gene>
<evidence type="ECO:0000313" key="12">
    <source>
        <dbReference type="Proteomes" id="UP000828390"/>
    </source>
</evidence>
<keyword evidence="8" id="KW-0812">Transmembrane</keyword>
<dbReference type="InterPro" id="IPR036460">
    <property type="entry name" value="Cu_amine_oxidase_C_sf"/>
</dbReference>
<dbReference type="GO" id="GO:0005886">
    <property type="term" value="C:plasma membrane"/>
    <property type="evidence" value="ECO:0007669"/>
    <property type="project" value="TreeGrafter"/>
</dbReference>
<dbReference type="Pfam" id="PF01179">
    <property type="entry name" value="Cu_amine_oxid"/>
    <property type="match status" value="1"/>
</dbReference>
<feature type="transmembrane region" description="Helical" evidence="8">
    <location>
        <begin position="113"/>
        <end position="132"/>
    </location>
</feature>